<evidence type="ECO:0000256" key="1">
    <source>
        <dbReference type="SAM" id="SignalP"/>
    </source>
</evidence>
<evidence type="ECO:0000313" key="3">
    <source>
        <dbReference type="Proteomes" id="UP001501303"/>
    </source>
</evidence>
<dbReference type="RefSeq" id="WP_344260227.1">
    <property type="nucleotide sequence ID" value="NZ_BAAAMJ010000015.1"/>
</dbReference>
<dbReference type="Proteomes" id="UP001501303">
    <property type="component" value="Unassembled WGS sequence"/>
</dbReference>
<feature type="chain" id="PRO_5045391599" evidence="1">
    <location>
        <begin position="20"/>
        <end position="86"/>
    </location>
</feature>
<gene>
    <name evidence="2" type="ORF">GCM10009716_18270</name>
</gene>
<dbReference type="EMBL" id="BAAAMJ010000015">
    <property type="protein sequence ID" value="GAA1908694.1"/>
    <property type="molecule type" value="Genomic_DNA"/>
</dbReference>
<protein>
    <submittedName>
        <fullName evidence="2">Uncharacterized protein</fullName>
    </submittedName>
</protein>
<sequence length="86" mass="8988">MPAAVLATGLLTSVITAPAQELPAPVEATAVDTNGWYADRTSGKAVEARGASTADGGNVVSVRRLGQRRPAMADDQAVVRRRGRMR</sequence>
<name>A0ABN2P117_9ACTN</name>
<organism evidence="2 3">
    <name type="scientific">Streptomyces sodiiphilus</name>
    <dbReference type="NCBI Taxonomy" id="226217"/>
    <lineage>
        <taxon>Bacteria</taxon>
        <taxon>Bacillati</taxon>
        <taxon>Actinomycetota</taxon>
        <taxon>Actinomycetes</taxon>
        <taxon>Kitasatosporales</taxon>
        <taxon>Streptomycetaceae</taxon>
        <taxon>Streptomyces</taxon>
    </lineage>
</organism>
<keyword evidence="1" id="KW-0732">Signal</keyword>
<reference evidence="2 3" key="1">
    <citation type="journal article" date="2019" name="Int. J. Syst. Evol. Microbiol.">
        <title>The Global Catalogue of Microorganisms (GCM) 10K type strain sequencing project: providing services to taxonomists for standard genome sequencing and annotation.</title>
        <authorList>
            <consortium name="The Broad Institute Genomics Platform"/>
            <consortium name="The Broad Institute Genome Sequencing Center for Infectious Disease"/>
            <person name="Wu L."/>
            <person name="Ma J."/>
        </authorList>
    </citation>
    <scope>NUCLEOTIDE SEQUENCE [LARGE SCALE GENOMIC DNA]</scope>
    <source>
        <strain evidence="2 3">JCM 13581</strain>
    </source>
</reference>
<proteinExistence type="predicted"/>
<feature type="signal peptide" evidence="1">
    <location>
        <begin position="1"/>
        <end position="19"/>
    </location>
</feature>
<evidence type="ECO:0000313" key="2">
    <source>
        <dbReference type="EMBL" id="GAA1908694.1"/>
    </source>
</evidence>
<comment type="caution">
    <text evidence="2">The sequence shown here is derived from an EMBL/GenBank/DDBJ whole genome shotgun (WGS) entry which is preliminary data.</text>
</comment>
<accession>A0ABN2P117</accession>
<keyword evidence="3" id="KW-1185">Reference proteome</keyword>